<name>A0A1Q3ECK4_LENED</name>
<keyword evidence="1" id="KW-0732">Signal</keyword>
<evidence type="ECO:0000256" key="1">
    <source>
        <dbReference type="SAM" id="SignalP"/>
    </source>
</evidence>
<proteinExistence type="predicted"/>
<reference evidence="2 3" key="1">
    <citation type="submission" date="2016-08" db="EMBL/GenBank/DDBJ databases">
        <authorList>
            <consortium name="Lentinula edodes genome sequencing consortium"/>
            <person name="Sakamoto Y."/>
            <person name="Nakade K."/>
            <person name="Sato S."/>
            <person name="Yoshida Y."/>
            <person name="Miyazaki K."/>
            <person name="Natsume S."/>
            <person name="Konno N."/>
        </authorList>
    </citation>
    <scope>NUCLEOTIDE SEQUENCE [LARGE SCALE GENOMIC DNA]</scope>
    <source>
        <strain evidence="2 3">NBRC 111202</strain>
    </source>
</reference>
<feature type="signal peptide" evidence="1">
    <location>
        <begin position="1"/>
        <end position="20"/>
    </location>
</feature>
<sequence length="84" mass="9183">MRLVASWTSLTLCLIPAVYAAPVGETHPQVPRTSLSKRILSSRASGGDIYVRVGDGQERYPDDIHKNIEALVKAAAEHWGEVIN</sequence>
<reference evidence="2 3" key="2">
    <citation type="submission" date="2017-02" db="EMBL/GenBank/DDBJ databases">
        <title>A genome survey and senescence transcriptome analysis in Lentinula edodes.</title>
        <authorList>
            <person name="Sakamoto Y."/>
            <person name="Nakade K."/>
            <person name="Sato S."/>
            <person name="Yoshida Y."/>
            <person name="Miyazaki K."/>
            <person name="Natsume S."/>
            <person name="Konno N."/>
        </authorList>
    </citation>
    <scope>NUCLEOTIDE SEQUENCE [LARGE SCALE GENOMIC DNA]</scope>
    <source>
        <strain evidence="2 3">NBRC 111202</strain>
    </source>
</reference>
<dbReference type="Proteomes" id="UP000188533">
    <property type="component" value="Unassembled WGS sequence"/>
</dbReference>
<feature type="chain" id="PRO_5013292613" evidence="1">
    <location>
        <begin position="21"/>
        <end position="84"/>
    </location>
</feature>
<dbReference type="EMBL" id="BDGU01000215">
    <property type="protein sequence ID" value="GAW04899.1"/>
    <property type="molecule type" value="Genomic_DNA"/>
</dbReference>
<evidence type="ECO:0000313" key="2">
    <source>
        <dbReference type="EMBL" id="GAW04899.1"/>
    </source>
</evidence>
<dbReference type="AlphaFoldDB" id="A0A1Q3ECK4"/>
<protein>
    <submittedName>
        <fullName evidence="2">Uncharacterized protein</fullName>
    </submittedName>
</protein>
<organism evidence="2 3">
    <name type="scientific">Lentinula edodes</name>
    <name type="common">Shiitake mushroom</name>
    <name type="synonym">Lentinus edodes</name>
    <dbReference type="NCBI Taxonomy" id="5353"/>
    <lineage>
        <taxon>Eukaryota</taxon>
        <taxon>Fungi</taxon>
        <taxon>Dikarya</taxon>
        <taxon>Basidiomycota</taxon>
        <taxon>Agaricomycotina</taxon>
        <taxon>Agaricomycetes</taxon>
        <taxon>Agaricomycetidae</taxon>
        <taxon>Agaricales</taxon>
        <taxon>Marasmiineae</taxon>
        <taxon>Omphalotaceae</taxon>
        <taxon>Lentinula</taxon>
    </lineage>
</organism>
<gene>
    <name evidence="2" type="ORF">LENED_006718</name>
</gene>
<accession>A0A1Q3ECK4</accession>
<keyword evidence="3" id="KW-1185">Reference proteome</keyword>
<evidence type="ECO:0000313" key="3">
    <source>
        <dbReference type="Proteomes" id="UP000188533"/>
    </source>
</evidence>
<comment type="caution">
    <text evidence="2">The sequence shown here is derived from an EMBL/GenBank/DDBJ whole genome shotgun (WGS) entry which is preliminary data.</text>
</comment>